<accession>A0A4Y7SRX2</accession>
<proteinExistence type="predicted"/>
<keyword evidence="1" id="KW-0677">Repeat</keyword>
<dbReference type="PANTHER" id="PTHR10039">
    <property type="entry name" value="AMELOGENIN"/>
    <property type="match status" value="1"/>
</dbReference>
<evidence type="ECO:0000256" key="1">
    <source>
        <dbReference type="ARBA" id="ARBA00022737"/>
    </source>
</evidence>
<dbReference type="EMBL" id="QPFP01000067">
    <property type="protein sequence ID" value="TEB24374.1"/>
    <property type="molecule type" value="Genomic_DNA"/>
</dbReference>
<feature type="non-terminal residue" evidence="3">
    <location>
        <position position="182"/>
    </location>
</feature>
<evidence type="ECO:0000313" key="4">
    <source>
        <dbReference type="Proteomes" id="UP000298030"/>
    </source>
</evidence>
<keyword evidence="4" id="KW-1185">Reference proteome</keyword>
<organism evidence="3 4">
    <name type="scientific">Coprinellus micaceus</name>
    <name type="common">Glistening ink-cap mushroom</name>
    <name type="synonym">Coprinus micaceus</name>
    <dbReference type="NCBI Taxonomy" id="71717"/>
    <lineage>
        <taxon>Eukaryota</taxon>
        <taxon>Fungi</taxon>
        <taxon>Dikarya</taxon>
        <taxon>Basidiomycota</taxon>
        <taxon>Agaricomycotina</taxon>
        <taxon>Agaricomycetes</taxon>
        <taxon>Agaricomycetidae</taxon>
        <taxon>Agaricales</taxon>
        <taxon>Agaricineae</taxon>
        <taxon>Psathyrellaceae</taxon>
        <taxon>Coprinellus</taxon>
    </lineage>
</organism>
<dbReference type="AlphaFoldDB" id="A0A4Y7SRX2"/>
<dbReference type="Pfam" id="PF24883">
    <property type="entry name" value="NPHP3_N"/>
    <property type="match status" value="1"/>
</dbReference>
<evidence type="ECO:0000259" key="2">
    <source>
        <dbReference type="Pfam" id="PF24883"/>
    </source>
</evidence>
<gene>
    <name evidence="3" type="ORF">FA13DRAFT_1638792</name>
</gene>
<dbReference type="Proteomes" id="UP000298030">
    <property type="component" value="Unassembled WGS sequence"/>
</dbReference>
<dbReference type="OrthoDB" id="2928561at2759"/>
<dbReference type="STRING" id="71717.A0A4Y7SRX2"/>
<protein>
    <recommendedName>
        <fullName evidence="2">Nephrocystin 3-like N-terminal domain-containing protein</fullName>
    </recommendedName>
</protein>
<feature type="domain" description="Nephrocystin 3-like N-terminal" evidence="2">
    <location>
        <begin position="76"/>
        <end position="174"/>
    </location>
</feature>
<sequence>MLKVVGVSGHFSGLGGGQLILTAICEVLDELRKQSSLGAVSYAEARADAGRCHPGTRAKVLNDLEGWSVGEGRWKDIKLLALTGPAGHGKSAIMQTFADHLLEKAEASDPRTVAATFFFKTAVPEQDQPKALVTTLAHQVAEHCPSFRRQIVTVLRNNTGVFSISLEHQLKHLLINPITELQ</sequence>
<reference evidence="3 4" key="1">
    <citation type="journal article" date="2019" name="Nat. Ecol. Evol.">
        <title>Megaphylogeny resolves global patterns of mushroom evolution.</title>
        <authorList>
            <person name="Varga T."/>
            <person name="Krizsan K."/>
            <person name="Foldi C."/>
            <person name="Dima B."/>
            <person name="Sanchez-Garcia M."/>
            <person name="Sanchez-Ramirez S."/>
            <person name="Szollosi G.J."/>
            <person name="Szarkandi J.G."/>
            <person name="Papp V."/>
            <person name="Albert L."/>
            <person name="Andreopoulos W."/>
            <person name="Angelini C."/>
            <person name="Antonin V."/>
            <person name="Barry K.W."/>
            <person name="Bougher N.L."/>
            <person name="Buchanan P."/>
            <person name="Buyck B."/>
            <person name="Bense V."/>
            <person name="Catcheside P."/>
            <person name="Chovatia M."/>
            <person name="Cooper J."/>
            <person name="Damon W."/>
            <person name="Desjardin D."/>
            <person name="Finy P."/>
            <person name="Geml J."/>
            <person name="Haridas S."/>
            <person name="Hughes K."/>
            <person name="Justo A."/>
            <person name="Karasinski D."/>
            <person name="Kautmanova I."/>
            <person name="Kiss B."/>
            <person name="Kocsube S."/>
            <person name="Kotiranta H."/>
            <person name="LaButti K.M."/>
            <person name="Lechner B.E."/>
            <person name="Liimatainen K."/>
            <person name="Lipzen A."/>
            <person name="Lukacs Z."/>
            <person name="Mihaltcheva S."/>
            <person name="Morgado L.N."/>
            <person name="Niskanen T."/>
            <person name="Noordeloos M.E."/>
            <person name="Ohm R.A."/>
            <person name="Ortiz-Santana B."/>
            <person name="Ovrebo C."/>
            <person name="Racz N."/>
            <person name="Riley R."/>
            <person name="Savchenko A."/>
            <person name="Shiryaev A."/>
            <person name="Soop K."/>
            <person name="Spirin V."/>
            <person name="Szebenyi C."/>
            <person name="Tomsovsky M."/>
            <person name="Tulloss R.E."/>
            <person name="Uehling J."/>
            <person name="Grigoriev I.V."/>
            <person name="Vagvolgyi C."/>
            <person name="Papp T."/>
            <person name="Martin F.M."/>
            <person name="Miettinen O."/>
            <person name="Hibbett D.S."/>
            <person name="Nagy L.G."/>
        </authorList>
    </citation>
    <scope>NUCLEOTIDE SEQUENCE [LARGE SCALE GENOMIC DNA]</scope>
    <source>
        <strain evidence="3 4">FP101781</strain>
    </source>
</reference>
<comment type="caution">
    <text evidence="3">The sequence shown here is derived from an EMBL/GenBank/DDBJ whole genome shotgun (WGS) entry which is preliminary data.</text>
</comment>
<dbReference type="InterPro" id="IPR056884">
    <property type="entry name" value="NPHP3-like_N"/>
</dbReference>
<dbReference type="PANTHER" id="PTHR10039:SF16">
    <property type="entry name" value="GPI INOSITOL-DEACYLASE"/>
    <property type="match status" value="1"/>
</dbReference>
<name>A0A4Y7SRX2_COPMI</name>
<evidence type="ECO:0000313" key="3">
    <source>
        <dbReference type="EMBL" id="TEB24374.1"/>
    </source>
</evidence>